<dbReference type="Proteomes" id="UP000035027">
    <property type="component" value="Chromosome"/>
</dbReference>
<dbReference type="InterPro" id="IPR011527">
    <property type="entry name" value="ABC1_TM_dom"/>
</dbReference>
<evidence type="ECO:0000256" key="1">
    <source>
        <dbReference type="ARBA" id="ARBA00004651"/>
    </source>
</evidence>
<protein>
    <submittedName>
        <fullName evidence="12">ABC transporter ATP-binding protein</fullName>
    </submittedName>
</protein>
<dbReference type="PANTHER" id="PTHR43394:SF1">
    <property type="entry name" value="ATP-BINDING CASSETTE SUB-FAMILY B MEMBER 10, MITOCHONDRIAL"/>
    <property type="match status" value="1"/>
</dbReference>
<keyword evidence="4 9" id="KW-0812">Transmembrane</keyword>
<dbReference type="GO" id="GO:0005524">
    <property type="term" value="F:ATP binding"/>
    <property type="evidence" value="ECO:0007669"/>
    <property type="project" value="UniProtKB-KW"/>
</dbReference>
<accession>A0A0F7PU57</accession>
<keyword evidence="6 12" id="KW-0067">ATP-binding</keyword>
<evidence type="ECO:0000313" key="13">
    <source>
        <dbReference type="Proteomes" id="UP000035027"/>
    </source>
</evidence>
<dbReference type="InterPro" id="IPR027417">
    <property type="entry name" value="P-loop_NTPase"/>
</dbReference>
<feature type="domain" description="ABC transmembrane type-1" evidence="11">
    <location>
        <begin position="23"/>
        <end position="302"/>
    </location>
</feature>
<evidence type="ECO:0000259" key="11">
    <source>
        <dbReference type="PROSITE" id="PS50929"/>
    </source>
</evidence>
<dbReference type="Pfam" id="PF00664">
    <property type="entry name" value="ABC_membrane"/>
    <property type="match status" value="1"/>
</dbReference>
<reference evidence="12 13" key="1">
    <citation type="submission" date="2015-05" db="EMBL/GenBank/DDBJ databases">
        <title>Complete genome sequence of Lactobacillus salivarius Ren, a probiotic strain with antitumor activity.</title>
        <authorList>
            <person name="Sun E."/>
            <person name="Zhao L."/>
            <person name="Liu S."/>
            <person name="Zhang M."/>
            <person name="Guo H."/>
            <person name="Ren F."/>
        </authorList>
    </citation>
    <scope>NUCLEOTIDE SEQUENCE [LARGE SCALE GENOMIC DNA]</scope>
    <source>
        <strain evidence="12 13">Ren</strain>
    </source>
</reference>
<dbReference type="Pfam" id="PF00005">
    <property type="entry name" value="ABC_tran"/>
    <property type="match status" value="1"/>
</dbReference>
<dbReference type="CDD" id="cd18548">
    <property type="entry name" value="ABC_6TM_Tm287_like"/>
    <property type="match status" value="1"/>
</dbReference>
<dbReference type="InterPro" id="IPR039421">
    <property type="entry name" value="Type_1_exporter"/>
</dbReference>
<keyword evidence="5" id="KW-0547">Nucleotide-binding</keyword>
<dbReference type="InterPro" id="IPR017871">
    <property type="entry name" value="ABC_transporter-like_CS"/>
</dbReference>
<proteinExistence type="predicted"/>
<sequence>MRGKKMQILMAHFKNYKKEVLSAIISIFIVAFVAVWQPRLLQYVLTAIVQDNQVEVRNYGIQLIILALVGIIAGIVNVYSAARVAQGVTSDLREEVYTKIQDFSFGNIEKFSTGSLVVRLINDMNQVTNMIMTIFMQVFRVPLILVGAFILGIITVPRLWWLEVLMVVLIMGITAIIFKKMGSLFDKVQNLMDKINTQAKENLQGVRVVKSFNQEGQEINKFNQTSDTLNNVNLKIGYLFSTVIPSFELIAYVIIAAAIYLIGGSILEHPSDIAVISSYVTYIMQLLYAIMIGSFVMSIFARGGVSLKRIKEVLETQPDVVFKDDAPAEELDGDVEFDNVTFAYPDADKPILKNISFKVKSGEMVGIVGATGSGKSSLAQLLPRLYDPTEGTVRIGGHDLRDVNEKSLRDTVSYVLQRAILFSGTIASNLRQGKADATNYELVRASQIAQAQEFISRYKDTFDHEVEERSSNFSGGQKQRLSIARGVVGKPKILILDDSTSALDAKSEKLVQEALEKELKDTTTFIIAEKIVSVMNADKIIVLDNGRLVAQGTHQELLKNSPIYQEIYATQKAREKAGDIVG</sequence>
<keyword evidence="3" id="KW-1003">Cell membrane</keyword>
<dbReference type="InterPro" id="IPR003439">
    <property type="entry name" value="ABC_transporter-like_ATP-bd"/>
</dbReference>
<dbReference type="PROSITE" id="PS50929">
    <property type="entry name" value="ABC_TM1F"/>
    <property type="match status" value="1"/>
</dbReference>
<evidence type="ECO:0000256" key="9">
    <source>
        <dbReference type="SAM" id="Phobius"/>
    </source>
</evidence>
<evidence type="ECO:0000256" key="7">
    <source>
        <dbReference type="ARBA" id="ARBA00022989"/>
    </source>
</evidence>
<keyword evidence="2" id="KW-0813">Transport</keyword>
<feature type="transmembrane region" description="Helical" evidence="9">
    <location>
        <begin position="134"/>
        <end position="154"/>
    </location>
</feature>
<dbReference type="GO" id="GO:0015421">
    <property type="term" value="F:ABC-type oligopeptide transporter activity"/>
    <property type="evidence" value="ECO:0007669"/>
    <property type="project" value="TreeGrafter"/>
</dbReference>
<dbReference type="PROSITE" id="PS00211">
    <property type="entry name" value="ABC_TRANSPORTER_1"/>
    <property type="match status" value="1"/>
</dbReference>
<dbReference type="GO" id="GO:0005886">
    <property type="term" value="C:plasma membrane"/>
    <property type="evidence" value="ECO:0007669"/>
    <property type="project" value="UniProtKB-SubCell"/>
</dbReference>
<evidence type="ECO:0000313" key="12">
    <source>
        <dbReference type="EMBL" id="AKI03591.1"/>
    </source>
</evidence>
<dbReference type="PATRIC" id="fig|1194971.3.peg.36"/>
<gene>
    <name evidence="12" type="ORF">LsR_00036</name>
</gene>
<feature type="transmembrane region" description="Helical" evidence="9">
    <location>
        <begin position="59"/>
        <end position="79"/>
    </location>
</feature>
<evidence type="ECO:0000259" key="10">
    <source>
        <dbReference type="PROSITE" id="PS50893"/>
    </source>
</evidence>
<feature type="transmembrane region" description="Helical" evidence="9">
    <location>
        <begin position="160"/>
        <end position="178"/>
    </location>
</feature>
<dbReference type="SUPFAM" id="SSF52540">
    <property type="entry name" value="P-loop containing nucleoside triphosphate hydrolases"/>
    <property type="match status" value="1"/>
</dbReference>
<dbReference type="EMBL" id="CP011403">
    <property type="protein sequence ID" value="AKI03591.1"/>
    <property type="molecule type" value="Genomic_DNA"/>
</dbReference>
<dbReference type="Gene3D" id="1.20.1560.10">
    <property type="entry name" value="ABC transporter type 1, transmembrane domain"/>
    <property type="match status" value="1"/>
</dbReference>
<dbReference type="SUPFAM" id="SSF90123">
    <property type="entry name" value="ABC transporter transmembrane region"/>
    <property type="match status" value="1"/>
</dbReference>
<dbReference type="Gene3D" id="3.40.50.300">
    <property type="entry name" value="P-loop containing nucleotide triphosphate hydrolases"/>
    <property type="match status" value="1"/>
</dbReference>
<name>A0A0F7PU57_9LACO</name>
<comment type="subcellular location">
    <subcellularLocation>
        <location evidence="1">Cell membrane</location>
        <topology evidence="1">Multi-pass membrane protein</topology>
    </subcellularLocation>
</comment>
<evidence type="ECO:0000256" key="2">
    <source>
        <dbReference type="ARBA" id="ARBA00022448"/>
    </source>
</evidence>
<evidence type="ECO:0000256" key="3">
    <source>
        <dbReference type="ARBA" id="ARBA00022475"/>
    </source>
</evidence>
<dbReference type="InterPro" id="IPR003593">
    <property type="entry name" value="AAA+_ATPase"/>
</dbReference>
<feature type="transmembrane region" description="Helical" evidence="9">
    <location>
        <begin position="279"/>
        <end position="301"/>
    </location>
</feature>
<organism evidence="12 13">
    <name type="scientific">Ligilactobacillus salivarius str. Ren</name>
    <dbReference type="NCBI Taxonomy" id="1194971"/>
    <lineage>
        <taxon>Bacteria</taxon>
        <taxon>Bacillati</taxon>
        <taxon>Bacillota</taxon>
        <taxon>Bacilli</taxon>
        <taxon>Lactobacillales</taxon>
        <taxon>Lactobacillaceae</taxon>
        <taxon>Ligilactobacillus</taxon>
    </lineage>
</organism>
<dbReference type="GO" id="GO:0016887">
    <property type="term" value="F:ATP hydrolysis activity"/>
    <property type="evidence" value="ECO:0007669"/>
    <property type="project" value="InterPro"/>
</dbReference>
<dbReference type="AlphaFoldDB" id="A0A0F7PU57"/>
<feature type="transmembrane region" description="Helical" evidence="9">
    <location>
        <begin position="20"/>
        <end position="39"/>
    </location>
</feature>
<evidence type="ECO:0000256" key="6">
    <source>
        <dbReference type="ARBA" id="ARBA00022840"/>
    </source>
</evidence>
<dbReference type="FunFam" id="3.40.50.300:FF:000221">
    <property type="entry name" value="Multidrug ABC transporter ATP-binding protein"/>
    <property type="match status" value="1"/>
</dbReference>
<evidence type="ECO:0000256" key="5">
    <source>
        <dbReference type="ARBA" id="ARBA00022741"/>
    </source>
</evidence>
<dbReference type="SMART" id="SM00382">
    <property type="entry name" value="AAA"/>
    <property type="match status" value="1"/>
</dbReference>
<feature type="domain" description="ABC transporter" evidence="10">
    <location>
        <begin position="335"/>
        <end position="570"/>
    </location>
</feature>
<keyword evidence="8 9" id="KW-0472">Membrane</keyword>
<evidence type="ECO:0000256" key="8">
    <source>
        <dbReference type="ARBA" id="ARBA00023136"/>
    </source>
</evidence>
<evidence type="ECO:0000256" key="4">
    <source>
        <dbReference type="ARBA" id="ARBA00022692"/>
    </source>
</evidence>
<dbReference type="PROSITE" id="PS50893">
    <property type="entry name" value="ABC_TRANSPORTER_2"/>
    <property type="match status" value="1"/>
</dbReference>
<dbReference type="PANTHER" id="PTHR43394">
    <property type="entry name" value="ATP-DEPENDENT PERMEASE MDL1, MITOCHONDRIAL"/>
    <property type="match status" value="1"/>
</dbReference>
<keyword evidence="7 9" id="KW-1133">Transmembrane helix</keyword>
<dbReference type="InterPro" id="IPR036640">
    <property type="entry name" value="ABC1_TM_sf"/>
</dbReference>